<name>D1QUL5_9BACT</name>
<feature type="chain" id="PRO_5003025159" description="Clostripain family" evidence="1">
    <location>
        <begin position="22"/>
        <end position="401"/>
    </location>
</feature>
<evidence type="ECO:0000256" key="1">
    <source>
        <dbReference type="SAM" id="SignalP"/>
    </source>
</evidence>
<dbReference type="PANTHER" id="PTHR37835">
    <property type="entry name" value="ALPHA-CLOSTRIPAIN"/>
    <property type="match status" value="1"/>
</dbReference>
<dbReference type="InterPro" id="IPR005077">
    <property type="entry name" value="Peptidase_C11"/>
</dbReference>
<evidence type="ECO:0008006" key="4">
    <source>
        <dbReference type="Google" id="ProtNLM"/>
    </source>
</evidence>
<proteinExistence type="predicted"/>
<evidence type="ECO:0000313" key="2">
    <source>
        <dbReference type="EMBL" id="EFB30960.1"/>
    </source>
</evidence>
<gene>
    <name evidence="2" type="ORF">HMPREF0971_02700</name>
</gene>
<dbReference type="Gene3D" id="3.40.50.11970">
    <property type="match status" value="1"/>
</dbReference>
<evidence type="ECO:0000313" key="3">
    <source>
        <dbReference type="Proteomes" id="UP000004079"/>
    </source>
</evidence>
<dbReference type="STRING" id="649760.HMPREF0971_02700"/>
<keyword evidence="1" id="KW-0732">Signal</keyword>
<organism evidence="2 3">
    <name type="scientific">Segatella oris F0302</name>
    <dbReference type="NCBI Taxonomy" id="649760"/>
    <lineage>
        <taxon>Bacteria</taxon>
        <taxon>Pseudomonadati</taxon>
        <taxon>Bacteroidota</taxon>
        <taxon>Bacteroidia</taxon>
        <taxon>Bacteroidales</taxon>
        <taxon>Prevotellaceae</taxon>
        <taxon>Segatella</taxon>
    </lineage>
</organism>
<reference evidence="2 3" key="1">
    <citation type="submission" date="2009-11" db="EMBL/GenBank/DDBJ databases">
        <authorList>
            <person name="Weinstock G."/>
            <person name="Sodergren E."/>
            <person name="Clifton S."/>
            <person name="Fulton L."/>
            <person name="Fulton B."/>
            <person name="Courtney L."/>
            <person name="Fronick C."/>
            <person name="Harrison M."/>
            <person name="Strong C."/>
            <person name="Farmer C."/>
            <person name="Delahaunty K."/>
            <person name="Markovic C."/>
            <person name="Hall O."/>
            <person name="Minx P."/>
            <person name="Tomlinson C."/>
            <person name="Mitreva M."/>
            <person name="Nelson J."/>
            <person name="Hou S."/>
            <person name="Wollam A."/>
            <person name="Pepin K.H."/>
            <person name="Johnson M."/>
            <person name="Bhonagiri V."/>
            <person name="Nash W.E."/>
            <person name="Warren W."/>
            <person name="Chinwalla A."/>
            <person name="Mardis E.R."/>
            <person name="Wilson R.K."/>
        </authorList>
    </citation>
    <scope>NUCLEOTIDE SEQUENCE [LARGE SCALE GENOMIC DNA]</scope>
    <source>
        <strain evidence="2 3">F0302</strain>
    </source>
</reference>
<feature type="signal peptide" evidence="1">
    <location>
        <begin position="1"/>
        <end position="21"/>
    </location>
</feature>
<dbReference type="AlphaFoldDB" id="D1QUL5"/>
<dbReference type="PROSITE" id="PS51257">
    <property type="entry name" value="PROKAR_LIPOPROTEIN"/>
    <property type="match status" value="1"/>
</dbReference>
<dbReference type="Proteomes" id="UP000004079">
    <property type="component" value="Unassembled WGS sequence"/>
</dbReference>
<accession>D1QUL5</accession>
<dbReference type="Pfam" id="PF03415">
    <property type="entry name" value="Peptidase_C11"/>
    <property type="match status" value="1"/>
</dbReference>
<comment type="caution">
    <text evidence="2">The sequence shown here is derived from an EMBL/GenBank/DDBJ whole genome shotgun (WGS) entry which is preliminary data.</text>
</comment>
<protein>
    <recommendedName>
        <fullName evidence="4">Clostripain family</fullName>
    </recommendedName>
</protein>
<dbReference type="HOGENOM" id="CLU_043496_0_0_10"/>
<sequence length="401" mass="45115">MMRKYCSGLIIMILALSSCHDDIPIYDSYETTTQTLFVYMPWTGSTISSAGNLNYYFDKNIAGMKAYIDNSKGIKGTDIIVFKANSQSQSVMFRMKYNITQQRCEFDTLRTNAGFMSVSEANLESLLNLVTSYSTTGKYSLLIGCHGSGWTPRGSDNTMPRASSRAFGGTEQATQYNISDLRDAIAQSRMKKVEFICFDDCYMANVETAYALKDVTDYLVGSTSEVLADGIPYSEVFGHIIGQPDYGKWIDGFYQHYSSNALPYGSLSAIHCGKYIEDMATVMKAINQTYTFNTSNLNNVQFLDGYDNHVFFDLSSYIDELGVLSPLRANFDQALKNLVPHKACTPYLYTIYTNPYRPGDAQYSANTYKVSKFCGITISDPTRNSTVYYTKQQTDWWKATH</sequence>
<dbReference type="EMBL" id="ACUZ02000048">
    <property type="protein sequence ID" value="EFB30960.1"/>
    <property type="molecule type" value="Genomic_DNA"/>
</dbReference>
<dbReference type="PANTHER" id="PTHR37835:SF1">
    <property type="entry name" value="ALPHA-CLOSTRIPAIN"/>
    <property type="match status" value="1"/>
</dbReference>